<dbReference type="EMBL" id="QMPY01000105">
    <property type="protein sequence ID" value="RLE07298.1"/>
    <property type="molecule type" value="Genomic_DNA"/>
</dbReference>
<protein>
    <submittedName>
        <fullName evidence="1">Uncharacterized protein</fullName>
    </submittedName>
</protein>
<proteinExistence type="predicted"/>
<sequence length="79" mass="8849">MGILFTITIGIQFTISNGLPLSYYVDEHSIFRFVNHKGIHVTYTVGEDEGKVQFKRALESINIGVIYAQSSEAKGKIEK</sequence>
<dbReference type="Proteomes" id="UP000277457">
    <property type="component" value="Unassembled WGS sequence"/>
</dbReference>
<reference evidence="1 2" key="1">
    <citation type="submission" date="2018-06" db="EMBL/GenBank/DDBJ databases">
        <title>Extensive metabolic versatility and redundancy in microbially diverse, dynamic hydrothermal sediments.</title>
        <authorList>
            <person name="Dombrowski N."/>
            <person name="Teske A."/>
            <person name="Baker B.J."/>
        </authorList>
    </citation>
    <scope>NUCLEOTIDE SEQUENCE [LARGE SCALE GENOMIC DNA]</scope>
    <source>
        <strain evidence="1">B7_G13</strain>
    </source>
</reference>
<evidence type="ECO:0000313" key="1">
    <source>
        <dbReference type="EMBL" id="RLE07298.1"/>
    </source>
</evidence>
<organism evidence="1 2">
    <name type="scientific">Aerophobetes bacterium</name>
    <dbReference type="NCBI Taxonomy" id="2030807"/>
    <lineage>
        <taxon>Bacteria</taxon>
        <taxon>Candidatus Aerophobota</taxon>
    </lineage>
</organism>
<evidence type="ECO:0000313" key="2">
    <source>
        <dbReference type="Proteomes" id="UP000277457"/>
    </source>
</evidence>
<name>A0A662D481_UNCAE</name>
<comment type="caution">
    <text evidence="1">The sequence shown here is derived from an EMBL/GenBank/DDBJ whole genome shotgun (WGS) entry which is preliminary data.</text>
</comment>
<dbReference type="AlphaFoldDB" id="A0A662D481"/>
<gene>
    <name evidence="1" type="ORF">DRZ78_03225</name>
</gene>
<feature type="non-terminal residue" evidence="1">
    <location>
        <position position="79"/>
    </location>
</feature>
<accession>A0A662D481</accession>